<dbReference type="Proteomes" id="UP000242188">
    <property type="component" value="Unassembled WGS sequence"/>
</dbReference>
<evidence type="ECO:0000313" key="2">
    <source>
        <dbReference type="EMBL" id="OWF49576.1"/>
    </source>
</evidence>
<feature type="domain" description="TIR" evidence="1">
    <location>
        <begin position="18"/>
        <end position="152"/>
    </location>
</feature>
<evidence type="ECO:0000259" key="1">
    <source>
        <dbReference type="PROSITE" id="PS50104"/>
    </source>
</evidence>
<dbReference type="InterPro" id="IPR035897">
    <property type="entry name" value="Toll_tir_struct_dom_sf"/>
</dbReference>
<dbReference type="STRING" id="6573.A0A210QLG9"/>
<dbReference type="EMBL" id="NEDP02003085">
    <property type="protein sequence ID" value="OWF49576.1"/>
    <property type="molecule type" value="Genomic_DNA"/>
</dbReference>
<dbReference type="SUPFAM" id="SSF52200">
    <property type="entry name" value="Toll/Interleukin receptor TIR domain"/>
    <property type="match status" value="1"/>
</dbReference>
<dbReference type="OrthoDB" id="10037120at2759"/>
<organism evidence="2 3">
    <name type="scientific">Mizuhopecten yessoensis</name>
    <name type="common">Japanese scallop</name>
    <name type="synonym">Patinopecten yessoensis</name>
    <dbReference type="NCBI Taxonomy" id="6573"/>
    <lineage>
        <taxon>Eukaryota</taxon>
        <taxon>Metazoa</taxon>
        <taxon>Spiralia</taxon>
        <taxon>Lophotrochozoa</taxon>
        <taxon>Mollusca</taxon>
        <taxon>Bivalvia</taxon>
        <taxon>Autobranchia</taxon>
        <taxon>Pteriomorphia</taxon>
        <taxon>Pectinida</taxon>
        <taxon>Pectinoidea</taxon>
        <taxon>Pectinidae</taxon>
        <taxon>Mizuhopecten</taxon>
    </lineage>
</organism>
<evidence type="ECO:0000313" key="3">
    <source>
        <dbReference type="Proteomes" id="UP000242188"/>
    </source>
</evidence>
<dbReference type="InterPro" id="IPR000157">
    <property type="entry name" value="TIR_dom"/>
</dbReference>
<keyword evidence="3" id="KW-1185">Reference proteome</keyword>
<dbReference type="Gene3D" id="3.40.50.10140">
    <property type="entry name" value="Toll/interleukin-1 receptor homology (TIR) domain"/>
    <property type="match status" value="1"/>
</dbReference>
<protein>
    <submittedName>
        <fullName evidence="2">Myeloid differentiation primary response protein MyD88</fullName>
    </submittedName>
</protein>
<comment type="caution">
    <text evidence="2">The sequence shown here is derived from an EMBL/GenBank/DDBJ whole genome shotgun (WGS) entry which is preliminary data.</text>
</comment>
<accession>A0A210QLG9</accession>
<name>A0A210QLG9_MIZYE</name>
<dbReference type="Pfam" id="PF13676">
    <property type="entry name" value="TIR_2"/>
    <property type="match status" value="1"/>
</dbReference>
<reference evidence="2 3" key="1">
    <citation type="journal article" date="2017" name="Nat. Ecol. Evol.">
        <title>Scallop genome provides insights into evolution of bilaterian karyotype and development.</title>
        <authorList>
            <person name="Wang S."/>
            <person name="Zhang J."/>
            <person name="Jiao W."/>
            <person name="Li J."/>
            <person name="Xun X."/>
            <person name="Sun Y."/>
            <person name="Guo X."/>
            <person name="Huan P."/>
            <person name="Dong B."/>
            <person name="Zhang L."/>
            <person name="Hu X."/>
            <person name="Sun X."/>
            <person name="Wang J."/>
            <person name="Zhao C."/>
            <person name="Wang Y."/>
            <person name="Wang D."/>
            <person name="Huang X."/>
            <person name="Wang R."/>
            <person name="Lv J."/>
            <person name="Li Y."/>
            <person name="Zhang Z."/>
            <person name="Liu B."/>
            <person name="Lu W."/>
            <person name="Hui Y."/>
            <person name="Liang J."/>
            <person name="Zhou Z."/>
            <person name="Hou R."/>
            <person name="Li X."/>
            <person name="Liu Y."/>
            <person name="Li H."/>
            <person name="Ning X."/>
            <person name="Lin Y."/>
            <person name="Zhao L."/>
            <person name="Xing Q."/>
            <person name="Dou J."/>
            <person name="Li Y."/>
            <person name="Mao J."/>
            <person name="Guo H."/>
            <person name="Dou H."/>
            <person name="Li T."/>
            <person name="Mu C."/>
            <person name="Jiang W."/>
            <person name="Fu Q."/>
            <person name="Fu X."/>
            <person name="Miao Y."/>
            <person name="Liu J."/>
            <person name="Yu Q."/>
            <person name="Li R."/>
            <person name="Liao H."/>
            <person name="Li X."/>
            <person name="Kong Y."/>
            <person name="Jiang Z."/>
            <person name="Chourrout D."/>
            <person name="Li R."/>
            <person name="Bao Z."/>
        </authorList>
    </citation>
    <scope>NUCLEOTIDE SEQUENCE [LARGE SCALE GENOMIC DNA]</scope>
    <source>
        <strain evidence="2 3">PY_sf001</strain>
    </source>
</reference>
<proteinExistence type="predicted"/>
<dbReference type="GO" id="GO:0007165">
    <property type="term" value="P:signal transduction"/>
    <property type="evidence" value="ECO:0007669"/>
    <property type="project" value="InterPro"/>
</dbReference>
<gene>
    <name evidence="2" type="ORF">KP79_PYT23752</name>
</gene>
<sequence length="167" mass="19296">MPDNKITKEYGKRCEVKHNYDAYVSHGSSDRDRQFVRMLANILEQEPFNFHLFLPDENLIDKDNNSIISETIKHKCNRLLLVMSKDYAVDKMSDFTVNVALDIPNCRRDRKIIPVIIDRQCGLPVMINHLTSADFTIPEALTWVLPRLCAALRAPISKPSQIKRRTT</sequence>
<dbReference type="AlphaFoldDB" id="A0A210QLG9"/>
<dbReference type="PROSITE" id="PS50104">
    <property type="entry name" value="TIR"/>
    <property type="match status" value="1"/>
</dbReference>